<evidence type="ECO:0000313" key="4">
    <source>
        <dbReference type="Proteomes" id="UP000320496"/>
    </source>
</evidence>
<dbReference type="InterPro" id="IPR051532">
    <property type="entry name" value="Ester_Hydrolysis_Enzymes"/>
</dbReference>
<sequence precursor="true">MLHRHLQAASVVLLSCITCSLSASHLFADDATIVTFGDSTTAPRGKLTVYSDLLVRELPTAARKVQVINAGIGGNNTDMARKRFEKDVLAHDPDVVIIQFGINDAAVDVWKSPPATQPRVDLDRYRENLKHFITTLRARGTHVILMTPNPLRWTPSLKQRYGRPPYDPDDEDGFNLLLREYAAAARRVADQHDVPLVDVDRAFHDYDRQPGQSLADLLLDGMHPNERGQRMIADLLIKELQSDTDD</sequence>
<keyword evidence="4" id="KW-1185">Reference proteome</keyword>
<feature type="chain" id="PRO_5022126337" evidence="1">
    <location>
        <begin position="29"/>
        <end position="246"/>
    </location>
</feature>
<dbReference type="PROSITE" id="PS51257">
    <property type="entry name" value="PROKAR_LIPOPROTEIN"/>
    <property type="match status" value="1"/>
</dbReference>
<dbReference type="InterPro" id="IPR013830">
    <property type="entry name" value="SGNH_hydro"/>
</dbReference>
<name>A0A517Z0X9_9PLAN</name>
<dbReference type="InterPro" id="IPR036514">
    <property type="entry name" value="SGNH_hydro_sf"/>
</dbReference>
<accession>A0A517Z0X9</accession>
<dbReference type="SUPFAM" id="SSF52266">
    <property type="entry name" value="SGNH hydrolase"/>
    <property type="match status" value="1"/>
</dbReference>
<reference evidence="3 4" key="1">
    <citation type="submission" date="2019-02" db="EMBL/GenBank/DDBJ databases">
        <title>Deep-cultivation of Planctomycetes and their phenomic and genomic characterization uncovers novel biology.</title>
        <authorList>
            <person name="Wiegand S."/>
            <person name="Jogler M."/>
            <person name="Boedeker C."/>
            <person name="Pinto D."/>
            <person name="Vollmers J."/>
            <person name="Rivas-Marin E."/>
            <person name="Kohn T."/>
            <person name="Peeters S.H."/>
            <person name="Heuer A."/>
            <person name="Rast P."/>
            <person name="Oberbeckmann S."/>
            <person name="Bunk B."/>
            <person name="Jeske O."/>
            <person name="Meyerdierks A."/>
            <person name="Storesund J.E."/>
            <person name="Kallscheuer N."/>
            <person name="Luecker S."/>
            <person name="Lage O.M."/>
            <person name="Pohl T."/>
            <person name="Merkel B.J."/>
            <person name="Hornburger P."/>
            <person name="Mueller R.-W."/>
            <person name="Bruemmer F."/>
            <person name="Labrenz M."/>
            <person name="Spormann A.M."/>
            <person name="Op den Camp H."/>
            <person name="Overmann J."/>
            <person name="Amann R."/>
            <person name="Jetten M.S.M."/>
            <person name="Mascher T."/>
            <person name="Medema M.H."/>
            <person name="Devos D.P."/>
            <person name="Kaster A.-K."/>
            <person name="Ovreas L."/>
            <person name="Rohde M."/>
            <person name="Galperin M.Y."/>
            <person name="Jogler C."/>
        </authorList>
    </citation>
    <scope>NUCLEOTIDE SEQUENCE [LARGE SCALE GENOMIC DNA]</scope>
    <source>
        <strain evidence="3 4">Mal4</strain>
    </source>
</reference>
<gene>
    <name evidence="3" type="primary">yesY</name>
    <name evidence="3" type="ORF">Mal4_04140</name>
</gene>
<dbReference type="RefSeq" id="WP_145366833.1">
    <property type="nucleotide sequence ID" value="NZ_CP036275.1"/>
</dbReference>
<dbReference type="PANTHER" id="PTHR30383">
    <property type="entry name" value="THIOESTERASE 1/PROTEASE 1/LYSOPHOSPHOLIPASE L1"/>
    <property type="match status" value="1"/>
</dbReference>
<dbReference type="EMBL" id="CP036275">
    <property type="protein sequence ID" value="QDU36131.1"/>
    <property type="molecule type" value="Genomic_DNA"/>
</dbReference>
<proteinExistence type="predicted"/>
<dbReference type="Gene3D" id="3.40.50.1110">
    <property type="entry name" value="SGNH hydrolase"/>
    <property type="match status" value="1"/>
</dbReference>
<keyword evidence="3" id="KW-0378">Hydrolase</keyword>
<dbReference type="OrthoDB" id="2513075at2"/>
<keyword evidence="1" id="KW-0732">Signal</keyword>
<evidence type="ECO:0000313" key="3">
    <source>
        <dbReference type="EMBL" id="QDU36131.1"/>
    </source>
</evidence>
<organism evidence="3 4">
    <name type="scientific">Maioricimonas rarisocia</name>
    <dbReference type="NCBI Taxonomy" id="2528026"/>
    <lineage>
        <taxon>Bacteria</taxon>
        <taxon>Pseudomonadati</taxon>
        <taxon>Planctomycetota</taxon>
        <taxon>Planctomycetia</taxon>
        <taxon>Planctomycetales</taxon>
        <taxon>Planctomycetaceae</taxon>
        <taxon>Maioricimonas</taxon>
    </lineage>
</organism>
<dbReference type="PANTHER" id="PTHR30383:SF5">
    <property type="entry name" value="SGNH HYDROLASE-TYPE ESTERASE DOMAIN-CONTAINING PROTEIN"/>
    <property type="match status" value="1"/>
</dbReference>
<feature type="domain" description="SGNH hydrolase-type esterase" evidence="2">
    <location>
        <begin position="36"/>
        <end position="230"/>
    </location>
</feature>
<evidence type="ECO:0000256" key="1">
    <source>
        <dbReference type="SAM" id="SignalP"/>
    </source>
</evidence>
<evidence type="ECO:0000259" key="2">
    <source>
        <dbReference type="Pfam" id="PF13472"/>
    </source>
</evidence>
<protein>
    <submittedName>
        <fullName evidence="3">Putative rhamnogalacturonan acetylesterase YesY</fullName>
        <ecNumber evidence="3">3.1.1.-</ecNumber>
    </submittedName>
</protein>
<feature type="signal peptide" evidence="1">
    <location>
        <begin position="1"/>
        <end position="28"/>
    </location>
</feature>
<dbReference type="AlphaFoldDB" id="A0A517Z0X9"/>
<dbReference type="KEGG" id="mri:Mal4_04140"/>
<dbReference type="GO" id="GO:0004622">
    <property type="term" value="F:phosphatidylcholine lysophospholipase activity"/>
    <property type="evidence" value="ECO:0007669"/>
    <property type="project" value="TreeGrafter"/>
</dbReference>
<dbReference type="Proteomes" id="UP000320496">
    <property type="component" value="Chromosome"/>
</dbReference>
<dbReference type="EC" id="3.1.1.-" evidence="3"/>
<dbReference type="Pfam" id="PF13472">
    <property type="entry name" value="Lipase_GDSL_2"/>
    <property type="match status" value="1"/>
</dbReference>
<dbReference type="CDD" id="cd01834">
    <property type="entry name" value="SGNH_hydrolase_like_2"/>
    <property type="match status" value="1"/>
</dbReference>